<evidence type="ECO:0000259" key="4">
    <source>
        <dbReference type="SMART" id="SM00892"/>
    </source>
</evidence>
<dbReference type="InterPro" id="IPR044929">
    <property type="entry name" value="DNA/RNA_non-sp_Endonuclease_sf"/>
</dbReference>
<keyword evidence="5" id="KW-0540">Nuclease</keyword>
<dbReference type="PANTHER" id="PTHR13966:SF5">
    <property type="entry name" value="ENDONUCLEASE G, MITOCHONDRIAL"/>
    <property type="match status" value="1"/>
</dbReference>
<dbReference type="PANTHER" id="PTHR13966">
    <property type="entry name" value="ENDONUCLEASE RELATED"/>
    <property type="match status" value="1"/>
</dbReference>
<dbReference type="GO" id="GO:0003676">
    <property type="term" value="F:nucleic acid binding"/>
    <property type="evidence" value="ECO:0007669"/>
    <property type="project" value="InterPro"/>
</dbReference>
<dbReference type="Proteomes" id="UP000886602">
    <property type="component" value="Unassembled WGS sequence"/>
</dbReference>
<dbReference type="GO" id="GO:0046872">
    <property type="term" value="F:metal ion binding"/>
    <property type="evidence" value="ECO:0007669"/>
    <property type="project" value="UniProtKB-KW"/>
</dbReference>
<dbReference type="InterPro" id="IPR040255">
    <property type="entry name" value="Non-specific_endonuclease"/>
</dbReference>
<name>A0A9D7FDY0_9RHOO</name>
<evidence type="ECO:0000259" key="3">
    <source>
        <dbReference type="SMART" id="SM00477"/>
    </source>
</evidence>
<feature type="binding site" evidence="2">
    <location>
        <position position="171"/>
    </location>
    <ligand>
        <name>Mg(2+)</name>
        <dbReference type="ChEBI" id="CHEBI:18420"/>
        <note>catalytic</note>
    </ligand>
</feature>
<evidence type="ECO:0000313" key="5">
    <source>
        <dbReference type="EMBL" id="MBK7424598.1"/>
    </source>
</evidence>
<dbReference type="AlphaFoldDB" id="A0A9D7FDY0"/>
<feature type="domain" description="ENPP1-3/EXOG-like endonuclease/phosphodiesterase" evidence="3">
    <location>
        <begin position="79"/>
        <end position="289"/>
    </location>
</feature>
<evidence type="ECO:0000256" key="2">
    <source>
        <dbReference type="PIRSR" id="PIRSR640255-2"/>
    </source>
</evidence>
<evidence type="ECO:0000313" key="6">
    <source>
        <dbReference type="Proteomes" id="UP000886602"/>
    </source>
</evidence>
<accession>A0A9D7FDY0</accession>
<dbReference type="InterPro" id="IPR001604">
    <property type="entry name" value="Endo_G_ENPP1-like_dom"/>
</dbReference>
<dbReference type="CDD" id="cd00091">
    <property type="entry name" value="NUC"/>
    <property type="match status" value="1"/>
</dbReference>
<dbReference type="Pfam" id="PF01223">
    <property type="entry name" value="Endonuclease_NS"/>
    <property type="match status" value="1"/>
</dbReference>
<keyword evidence="5" id="KW-0378">Hydrolase</keyword>
<evidence type="ECO:0000256" key="1">
    <source>
        <dbReference type="PIRSR" id="PIRSR640255-1"/>
    </source>
</evidence>
<dbReference type="InterPro" id="IPR020821">
    <property type="entry name" value="ENPP1-3/EXOG-like_nuc-like"/>
</dbReference>
<sequence length="291" mass="32670">MRKQAMPHQAIRKGLSLLVAVIFLQFWLVGLAVARNCTPAEKSAADAQLWLNKRDKSAALALHLPWGVPQSTSSRILVQRDYVIGYSDSLLVPLWTAHRLYSSDLGKVTRVDCFRRDPRIPAPAASLPSDYDDPIYDQGHMTPNADMSKGLKPVINSFIMSNMSPQFCQFNRGVWQILESLVRIWAKEQGTLYVMTGSIFDRDGDGMRDDDSVAPRMMSRNGKARVVIPSHFYKILVHRFDDGRVDVLALIMPNDKTNLDGDDAIRYIENHLVSVADIEKLAGVTLFPLCL</sequence>
<keyword evidence="5" id="KW-0255">Endonuclease</keyword>
<dbReference type="GO" id="GO:0004519">
    <property type="term" value="F:endonuclease activity"/>
    <property type="evidence" value="ECO:0007669"/>
    <property type="project" value="UniProtKB-KW"/>
</dbReference>
<feature type="active site" description="Proton acceptor" evidence="1">
    <location>
        <position position="140"/>
    </location>
</feature>
<dbReference type="EMBL" id="JADJNC010000037">
    <property type="protein sequence ID" value="MBK7424598.1"/>
    <property type="molecule type" value="Genomic_DNA"/>
</dbReference>
<comment type="caution">
    <text evidence="5">The sequence shown here is derived from an EMBL/GenBank/DDBJ whole genome shotgun (WGS) entry which is preliminary data.</text>
</comment>
<dbReference type="SUPFAM" id="SSF54060">
    <property type="entry name" value="His-Me finger endonucleases"/>
    <property type="match status" value="1"/>
</dbReference>
<dbReference type="Gene3D" id="3.40.570.10">
    <property type="entry name" value="Extracellular Endonuclease, subunit A"/>
    <property type="match status" value="1"/>
</dbReference>
<keyword evidence="2" id="KW-0479">Metal-binding</keyword>
<dbReference type="SMART" id="SM00477">
    <property type="entry name" value="NUC"/>
    <property type="match status" value="1"/>
</dbReference>
<gene>
    <name evidence="5" type="ORF">IPJ48_16770</name>
</gene>
<dbReference type="SMART" id="SM00892">
    <property type="entry name" value="Endonuclease_NS"/>
    <property type="match status" value="1"/>
</dbReference>
<dbReference type="GO" id="GO:0016787">
    <property type="term" value="F:hydrolase activity"/>
    <property type="evidence" value="ECO:0007669"/>
    <property type="project" value="InterPro"/>
</dbReference>
<reference evidence="5" key="1">
    <citation type="submission" date="2020-10" db="EMBL/GenBank/DDBJ databases">
        <title>Connecting structure to function with the recovery of over 1000 high-quality activated sludge metagenome-assembled genomes encoding full-length rRNA genes using long-read sequencing.</title>
        <authorList>
            <person name="Singleton C.M."/>
            <person name="Petriglieri F."/>
            <person name="Kristensen J.M."/>
            <person name="Kirkegaard R.H."/>
            <person name="Michaelsen T.Y."/>
            <person name="Andersen M.H."/>
            <person name="Karst S.M."/>
            <person name="Dueholm M.S."/>
            <person name="Nielsen P.H."/>
            <person name="Albertsen M."/>
        </authorList>
    </citation>
    <scope>NUCLEOTIDE SEQUENCE</scope>
    <source>
        <strain evidence="5">EsbW_18-Q3-R4-48_MAXAC.044</strain>
    </source>
</reference>
<organism evidence="5 6">
    <name type="scientific">Candidatus Propionivibrio dominans</name>
    <dbReference type="NCBI Taxonomy" id="2954373"/>
    <lineage>
        <taxon>Bacteria</taxon>
        <taxon>Pseudomonadati</taxon>
        <taxon>Pseudomonadota</taxon>
        <taxon>Betaproteobacteria</taxon>
        <taxon>Rhodocyclales</taxon>
        <taxon>Rhodocyclaceae</taxon>
        <taxon>Propionivibrio</taxon>
    </lineage>
</organism>
<protein>
    <submittedName>
        <fullName evidence="5">DNA/RNA non-specific endonuclease</fullName>
    </submittedName>
</protein>
<feature type="domain" description="DNA/RNA non-specific endonuclease/pyrophosphatase/phosphodiesterase" evidence="4">
    <location>
        <begin position="78"/>
        <end position="289"/>
    </location>
</feature>
<dbReference type="InterPro" id="IPR044925">
    <property type="entry name" value="His-Me_finger_sf"/>
</dbReference>
<proteinExistence type="predicted"/>